<comment type="similarity">
    <text evidence="1">Belongs to the alkB family.</text>
</comment>
<evidence type="ECO:0000313" key="7">
    <source>
        <dbReference type="Proteomes" id="UP000324832"/>
    </source>
</evidence>
<accession>A0A5E4QIJ4</accession>
<evidence type="ECO:0000256" key="2">
    <source>
        <dbReference type="ARBA" id="ARBA00022723"/>
    </source>
</evidence>
<keyword evidence="3" id="KW-0223">Dioxygenase</keyword>
<keyword evidence="2" id="KW-0479">Metal-binding</keyword>
<evidence type="ECO:0000256" key="1">
    <source>
        <dbReference type="ARBA" id="ARBA00007879"/>
    </source>
</evidence>
<gene>
    <name evidence="6" type="ORF">LSINAPIS_LOCUS8296</name>
</gene>
<sequence length="130" mass="14444">MENGLKLKEFQVQSVEPTAYYIPDFVTVDEEKNLLSKLYEVPKPKWTQLSNRSARLLSLETYLQRTIRGCCHTAKETATNAKSEDVTSSGGQKKGLVLAEAGQGVCGDRRAGVQCRRAGWHRSLRTSGRG</sequence>
<name>A0A5E4QIJ4_9NEOP</name>
<dbReference type="PANTHER" id="PTHR46030:SF1">
    <property type="entry name" value="ALPHA-KETOGLUTARATE-DEPENDENT DIOXYGENASE ALKB HOMOLOG 6"/>
    <property type="match status" value="1"/>
</dbReference>
<dbReference type="PANTHER" id="PTHR46030">
    <property type="entry name" value="ALPHA-KETOGLUTARATE-DEPENDENT DIOXYGENASE ALKB HOMOLOG 6"/>
    <property type="match status" value="1"/>
</dbReference>
<evidence type="ECO:0000313" key="6">
    <source>
        <dbReference type="EMBL" id="VVC96898.1"/>
    </source>
</evidence>
<evidence type="ECO:0000256" key="3">
    <source>
        <dbReference type="ARBA" id="ARBA00022964"/>
    </source>
</evidence>
<reference evidence="6 7" key="1">
    <citation type="submission" date="2017-07" db="EMBL/GenBank/DDBJ databases">
        <authorList>
            <person name="Talla V."/>
            <person name="Backstrom N."/>
        </authorList>
    </citation>
    <scope>NUCLEOTIDE SEQUENCE [LARGE SCALE GENOMIC DNA]</scope>
</reference>
<keyword evidence="7" id="KW-1185">Reference proteome</keyword>
<dbReference type="Proteomes" id="UP000324832">
    <property type="component" value="Unassembled WGS sequence"/>
</dbReference>
<proteinExistence type="inferred from homology"/>
<dbReference type="GO" id="GO:0046872">
    <property type="term" value="F:metal ion binding"/>
    <property type="evidence" value="ECO:0007669"/>
    <property type="project" value="UniProtKB-KW"/>
</dbReference>
<keyword evidence="4" id="KW-0560">Oxidoreductase</keyword>
<organism evidence="6 7">
    <name type="scientific">Leptidea sinapis</name>
    <dbReference type="NCBI Taxonomy" id="189913"/>
    <lineage>
        <taxon>Eukaryota</taxon>
        <taxon>Metazoa</taxon>
        <taxon>Ecdysozoa</taxon>
        <taxon>Arthropoda</taxon>
        <taxon>Hexapoda</taxon>
        <taxon>Insecta</taxon>
        <taxon>Pterygota</taxon>
        <taxon>Neoptera</taxon>
        <taxon>Endopterygota</taxon>
        <taxon>Lepidoptera</taxon>
        <taxon>Glossata</taxon>
        <taxon>Ditrysia</taxon>
        <taxon>Papilionoidea</taxon>
        <taxon>Pieridae</taxon>
        <taxon>Dismorphiinae</taxon>
        <taxon>Leptidea</taxon>
    </lineage>
</organism>
<dbReference type="EMBL" id="FZQP02002935">
    <property type="protein sequence ID" value="VVC96898.1"/>
    <property type="molecule type" value="Genomic_DNA"/>
</dbReference>
<evidence type="ECO:0000256" key="5">
    <source>
        <dbReference type="ARBA" id="ARBA00023004"/>
    </source>
</evidence>
<dbReference type="InterPro" id="IPR032862">
    <property type="entry name" value="ALKBH6"/>
</dbReference>
<dbReference type="AlphaFoldDB" id="A0A5E4QIJ4"/>
<keyword evidence="5" id="KW-0408">Iron</keyword>
<evidence type="ECO:0000256" key="4">
    <source>
        <dbReference type="ARBA" id="ARBA00023002"/>
    </source>
</evidence>
<protein>
    <submittedName>
        <fullName evidence="6">Uncharacterized protein</fullName>
    </submittedName>
</protein>
<dbReference type="GO" id="GO:0051213">
    <property type="term" value="F:dioxygenase activity"/>
    <property type="evidence" value="ECO:0007669"/>
    <property type="project" value="UniProtKB-KW"/>
</dbReference>
<dbReference type="GO" id="GO:0005634">
    <property type="term" value="C:nucleus"/>
    <property type="evidence" value="ECO:0007669"/>
    <property type="project" value="TreeGrafter"/>
</dbReference>